<dbReference type="RefSeq" id="WP_208495559.1">
    <property type="nucleotide sequence ID" value="NZ_JAGFNP010000003.1"/>
</dbReference>
<name>A0ABS3U3G0_9ACTN</name>
<protein>
    <submittedName>
        <fullName evidence="2">Uncharacterized protein</fullName>
    </submittedName>
</protein>
<feature type="region of interest" description="Disordered" evidence="1">
    <location>
        <begin position="274"/>
        <end position="299"/>
    </location>
</feature>
<dbReference type="EMBL" id="JAGFNP010000003">
    <property type="protein sequence ID" value="MBO3732781.1"/>
    <property type="molecule type" value="Genomic_DNA"/>
</dbReference>
<reference evidence="2 3" key="1">
    <citation type="submission" date="2021-03" db="EMBL/GenBank/DDBJ databases">
        <title>Glycomyces sp. nov., a novel actinomycete isolated from soil.</title>
        <authorList>
            <person name="Yang X."/>
            <person name="Xu X."/>
        </authorList>
    </citation>
    <scope>NUCLEOTIDE SEQUENCE [LARGE SCALE GENOMIC DNA]</scope>
    <source>
        <strain evidence="2 3">NEAU-S30</strain>
    </source>
</reference>
<comment type="caution">
    <text evidence="2">The sequence shown here is derived from an EMBL/GenBank/DDBJ whole genome shotgun (WGS) entry which is preliminary data.</text>
</comment>
<evidence type="ECO:0000256" key="1">
    <source>
        <dbReference type="SAM" id="MobiDB-lite"/>
    </source>
</evidence>
<feature type="compositionally biased region" description="Polar residues" evidence="1">
    <location>
        <begin position="284"/>
        <end position="299"/>
    </location>
</feature>
<dbReference type="Proteomes" id="UP000681341">
    <property type="component" value="Unassembled WGS sequence"/>
</dbReference>
<sequence length="299" mass="32786">MSNYDHEALQRIAIEHAHALCGYLAGDWHRTDAVQTEASIAREDCELYLWGYEQDGTARLSIRAQLPDGWAGIDGVAPPEITVRADRSIESIATDIARRLLPAHAERAAQVRDALEREEQRKAITSSIVDYFLETMPGGVPDMHHPATAVSSRGPGAFSASMRLGLDVQSADLHLRNLPLDLTRSIIHIVGRHLSDTEPADGSPEQVLNALADTITKLAGVRTQIPTAKLLRESALNLLIISRIASNRLQDRAERDEIEQVADQLITTIRHRAWSLPPEPLTDSPATDQAQAASEATDE</sequence>
<accession>A0ABS3U3G0</accession>
<organism evidence="2 3">
    <name type="scientific">Glycomyces niveus</name>
    <dbReference type="NCBI Taxonomy" id="2820287"/>
    <lineage>
        <taxon>Bacteria</taxon>
        <taxon>Bacillati</taxon>
        <taxon>Actinomycetota</taxon>
        <taxon>Actinomycetes</taxon>
        <taxon>Glycomycetales</taxon>
        <taxon>Glycomycetaceae</taxon>
        <taxon>Glycomyces</taxon>
    </lineage>
</organism>
<keyword evidence="3" id="KW-1185">Reference proteome</keyword>
<gene>
    <name evidence="2" type="ORF">J5V16_08090</name>
</gene>
<evidence type="ECO:0000313" key="2">
    <source>
        <dbReference type="EMBL" id="MBO3732781.1"/>
    </source>
</evidence>
<evidence type="ECO:0000313" key="3">
    <source>
        <dbReference type="Proteomes" id="UP000681341"/>
    </source>
</evidence>
<proteinExistence type="predicted"/>